<dbReference type="InterPro" id="IPR036714">
    <property type="entry name" value="SDH_sf"/>
</dbReference>
<sequence length="108" mass="12214">MNSFSEADGDAQGADLSGGLALDARRRRIRFRAWHRGTREMDMVLGPFVDAELDALDEETVAELERLMALPDRDLFTWFSTGEVPPANDTPIFRRIKAFHTHQSPINV</sequence>
<evidence type="ECO:0000313" key="5">
    <source>
        <dbReference type="Proteomes" id="UP001429580"/>
    </source>
</evidence>
<gene>
    <name evidence="4" type="ORF">FHS82_000345</name>
</gene>
<keyword evidence="3" id="KW-0143">Chaperone</keyword>
<evidence type="ECO:0000256" key="1">
    <source>
        <dbReference type="ARBA" id="ARBA00008571"/>
    </source>
</evidence>
<protein>
    <recommendedName>
        <fullName evidence="2">FAD assembly factor SdhE</fullName>
    </recommendedName>
</protein>
<keyword evidence="5" id="KW-1185">Reference proteome</keyword>
<dbReference type="Proteomes" id="UP001429580">
    <property type="component" value="Unassembled WGS sequence"/>
</dbReference>
<dbReference type="Pfam" id="PF03937">
    <property type="entry name" value="Sdh5"/>
    <property type="match status" value="1"/>
</dbReference>
<evidence type="ECO:0000256" key="2">
    <source>
        <dbReference type="ARBA" id="ARBA00019418"/>
    </source>
</evidence>
<evidence type="ECO:0000256" key="3">
    <source>
        <dbReference type="ARBA" id="ARBA00023186"/>
    </source>
</evidence>
<proteinExistence type="inferred from homology"/>
<evidence type="ECO:0000313" key="4">
    <source>
        <dbReference type="EMBL" id="NIJ56532.1"/>
    </source>
</evidence>
<name>A0ABX0UUT7_9HYPH</name>
<reference evidence="4 5" key="1">
    <citation type="submission" date="2020-03" db="EMBL/GenBank/DDBJ databases">
        <title>Genomic Encyclopedia of Type Strains, Phase IV (KMG-IV): sequencing the most valuable type-strain genomes for metagenomic binning, comparative biology and taxonomic classification.</title>
        <authorList>
            <person name="Goeker M."/>
        </authorList>
    </citation>
    <scope>NUCLEOTIDE SEQUENCE [LARGE SCALE GENOMIC DNA]</scope>
    <source>
        <strain evidence="4 5">DSM 103870</strain>
    </source>
</reference>
<dbReference type="EMBL" id="JAASQI010000001">
    <property type="protein sequence ID" value="NIJ56532.1"/>
    <property type="molecule type" value="Genomic_DNA"/>
</dbReference>
<comment type="caution">
    <text evidence="4">The sequence shown here is derived from an EMBL/GenBank/DDBJ whole genome shotgun (WGS) entry which is preliminary data.</text>
</comment>
<dbReference type="SUPFAM" id="SSF109910">
    <property type="entry name" value="YgfY-like"/>
    <property type="match status" value="1"/>
</dbReference>
<organism evidence="4 5">
    <name type="scientific">Pseudochelatococcus lubricantis</name>
    <dbReference type="NCBI Taxonomy" id="1538102"/>
    <lineage>
        <taxon>Bacteria</taxon>
        <taxon>Pseudomonadati</taxon>
        <taxon>Pseudomonadota</taxon>
        <taxon>Alphaproteobacteria</taxon>
        <taxon>Hyphomicrobiales</taxon>
        <taxon>Chelatococcaceae</taxon>
        <taxon>Pseudochelatococcus</taxon>
    </lineage>
</organism>
<dbReference type="PANTHER" id="PTHR12469:SF2">
    <property type="entry name" value="SUCCINATE DEHYDROGENASE ASSEMBLY FACTOR 2, MITOCHONDRIAL"/>
    <property type="match status" value="1"/>
</dbReference>
<comment type="similarity">
    <text evidence="1">Belongs to the SdhE FAD assembly factor family.</text>
</comment>
<dbReference type="InterPro" id="IPR005631">
    <property type="entry name" value="SDH"/>
</dbReference>
<dbReference type="Gene3D" id="1.10.150.250">
    <property type="entry name" value="Flavinator of succinate dehydrogenase"/>
    <property type="match status" value="1"/>
</dbReference>
<dbReference type="RefSeq" id="WP_166948086.1">
    <property type="nucleotide sequence ID" value="NZ_JAASQI010000001.1"/>
</dbReference>
<dbReference type="PANTHER" id="PTHR12469">
    <property type="entry name" value="PROTEIN EMI5 HOMOLOG, MITOCHONDRIAL"/>
    <property type="match status" value="1"/>
</dbReference>
<accession>A0ABX0UUT7</accession>